<proteinExistence type="predicted"/>
<sequence length="145" mass="16729">MHSTPTVDTIPLETRVKIIAEAAAYANERYMERCWIENDAEGFTGWRWDKHNVIPYIVCAANRYKDFIVTGSRHLSAPMWMTIELVGMDALHAYAGGRDNEEQGFIDQFGTYWNRRDAYAHCVKHGRLLLEDGASKTQLFSEHLF</sequence>
<reference evidence="1 2" key="1">
    <citation type="submission" date="2019-02" db="EMBL/GenBank/DDBJ databases">
        <authorList>
            <person name="Frampton R.A."/>
            <person name="Wojtus J.K."/>
            <person name="Fineran P.C."/>
            <person name="Hendrickson H.L."/>
        </authorList>
    </citation>
    <scope>NUCLEOTIDE SEQUENCE [LARGE SCALE GENOMIC DNA]</scope>
</reference>
<protein>
    <submittedName>
        <fullName evidence="1">Uncharacterized protein</fullName>
    </submittedName>
</protein>
<evidence type="ECO:0000313" key="1">
    <source>
        <dbReference type="EMBL" id="QBJ02799.1"/>
    </source>
</evidence>
<organism evidence="1 2">
    <name type="scientific">Pseudomonas phage Psa21</name>
    <dbReference type="NCBI Taxonomy" id="2530023"/>
    <lineage>
        <taxon>Viruses</taxon>
        <taxon>Duplodnaviria</taxon>
        <taxon>Heunggongvirae</taxon>
        <taxon>Uroviricota</taxon>
        <taxon>Caudoviricetes</taxon>
        <taxon>Chimalliviridae</taxon>
        <taxon>Tepukevirus</taxon>
        <taxon>Tepukevirus Psa21</taxon>
    </lineage>
</organism>
<dbReference type="Pfam" id="PF26092">
    <property type="entry name" value="T4_Y16D"/>
    <property type="match status" value="1"/>
</dbReference>
<dbReference type="Proteomes" id="UP000294134">
    <property type="component" value="Segment"/>
</dbReference>
<dbReference type="InterPro" id="IPR058630">
    <property type="entry name" value="T4_Y16D"/>
</dbReference>
<name>A0A481W4M1_9CAUD</name>
<dbReference type="EMBL" id="MK552327">
    <property type="protein sequence ID" value="QBJ02799.1"/>
    <property type="molecule type" value="Genomic_DNA"/>
</dbReference>
<keyword evidence="2" id="KW-1185">Reference proteome</keyword>
<evidence type="ECO:0000313" key="2">
    <source>
        <dbReference type="Proteomes" id="UP000294134"/>
    </source>
</evidence>
<accession>A0A481W4M1</accession>
<gene>
    <name evidence="1" type="ORF">PSA21_273</name>
</gene>